<evidence type="ECO:0000256" key="6">
    <source>
        <dbReference type="ARBA" id="ARBA00023180"/>
    </source>
</evidence>
<evidence type="ECO:0000256" key="5">
    <source>
        <dbReference type="ARBA" id="ARBA00023136"/>
    </source>
</evidence>
<keyword evidence="5 7" id="KW-0472">Membrane</keyword>
<sequence length="453" mass="51280">MAAKRAAVVDLSDCEGAVHCGGMGCNGYHPGHDGGLYSSRLLLHTKRKTSSSTGLRTRIFSALLICSSIILALNFYWTHAIFVKMPAGVPRKASPNAAEVPLAGAEVDQEEAEESREERDLTDELIQAEDTPEQRLIDDKLEGGIADDRVSMDVTFVSQTSEDRVWMVEHLVKRWGGAISIAVYVVTEKEIKLHRKRLAKIGRQPGSSIIEVRGRLSDGYPINALRNVALKAVRTSHFLLSDIDLWPSVDSYNEILAHGSALTAETHTALVLPAFEFATSTPKDELSRIKVREAVAKELPETFGQLRECFRVGKPPRCRIFKSSTDTHLSTSYDRWWRASERYRISCFHSLRYEPYLVLPSRNSTPMFDERFLGYGKNKIQWIQHLRLSGFSFHVLPQAFVIHCPHPTSASRQNWAAYKSKKDRLFRDFIRDRLLNATVRTRMCKHVNWGLVK</sequence>
<dbReference type="InterPro" id="IPR051292">
    <property type="entry name" value="Xyl/GlcA_transferase"/>
</dbReference>
<evidence type="ECO:0000256" key="7">
    <source>
        <dbReference type="SAM" id="Phobius"/>
    </source>
</evidence>
<reference evidence="8" key="1">
    <citation type="submission" date="2021-01" db="EMBL/GenBank/DDBJ databases">
        <authorList>
            <person name="Corre E."/>
            <person name="Pelletier E."/>
            <person name="Niang G."/>
            <person name="Scheremetjew M."/>
            <person name="Finn R."/>
            <person name="Kale V."/>
            <person name="Holt S."/>
            <person name="Cochrane G."/>
            <person name="Meng A."/>
            <person name="Brown T."/>
            <person name="Cohen L."/>
        </authorList>
    </citation>
    <scope>NUCLEOTIDE SEQUENCE</scope>
    <source>
        <strain evidence="8">RCC1130</strain>
    </source>
</reference>
<name>A0A7S0J5T3_9EUKA</name>
<keyword evidence="3" id="KW-0735">Signal-anchor</keyword>
<dbReference type="PANTHER" id="PTHR12270">
    <property type="entry name" value="GLYCOSYLTRANSFERASE-RELATED"/>
    <property type="match status" value="1"/>
</dbReference>
<keyword evidence="6" id="KW-0325">Glycoprotein</keyword>
<feature type="transmembrane region" description="Helical" evidence="7">
    <location>
        <begin position="57"/>
        <end position="77"/>
    </location>
</feature>
<dbReference type="InterPro" id="IPR029044">
    <property type="entry name" value="Nucleotide-diphossugar_trans"/>
</dbReference>
<evidence type="ECO:0000256" key="3">
    <source>
        <dbReference type="ARBA" id="ARBA00022968"/>
    </source>
</evidence>
<accession>A0A7S0J5T3</accession>
<protein>
    <recommendedName>
        <fullName evidence="9">Glycosyltransferase-like protein LARGE2</fullName>
    </recommendedName>
</protein>
<dbReference type="PANTHER" id="PTHR12270:SF52">
    <property type="entry name" value="GLYCOSYLTRANSFERASE-LIKE PROTEIN GNT13-RELATED"/>
    <property type="match status" value="1"/>
</dbReference>
<evidence type="ECO:0000256" key="4">
    <source>
        <dbReference type="ARBA" id="ARBA00022989"/>
    </source>
</evidence>
<dbReference type="AlphaFoldDB" id="A0A7S0J5T3"/>
<evidence type="ECO:0000256" key="2">
    <source>
        <dbReference type="ARBA" id="ARBA00022692"/>
    </source>
</evidence>
<dbReference type="GO" id="GO:0016020">
    <property type="term" value="C:membrane"/>
    <property type="evidence" value="ECO:0007669"/>
    <property type="project" value="UniProtKB-SubCell"/>
</dbReference>
<evidence type="ECO:0000313" key="8">
    <source>
        <dbReference type="EMBL" id="CAD8541151.1"/>
    </source>
</evidence>
<evidence type="ECO:0008006" key="9">
    <source>
        <dbReference type="Google" id="ProtNLM"/>
    </source>
</evidence>
<dbReference type="EMBL" id="HBER01032681">
    <property type="protein sequence ID" value="CAD8541151.1"/>
    <property type="molecule type" value="Transcribed_RNA"/>
</dbReference>
<dbReference type="Gene3D" id="3.90.550.10">
    <property type="entry name" value="Spore Coat Polysaccharide Biosynthesis Protein SpsA, Chain A"/>
    <property type="match status" value="1"/>
</dbReference>
<organism evidence="8">
    <name type="scientific">Calcidiscus leptoporus</name>
    <dbReference type="NCBI Taxonomy" id="127549"/>
    <lineage>
        <taxon>Eukaryota</taxon>
        <taxon>Haptista</taxon>
        <taxon>Haptophyta</taxon>
        <taxon>Prymnesiophyceae</taxon>
        <taxon>Coccolithales</taxon>
        <taxon>Calcidiscaceae</taxon>
        <taxon>Calcidiscus</taxon>
    </lineage>
</organism>
<keyword evidence="2 7" id="KW-0812">Transmembrane</keyword>
<dbReference type="GO" id="GO:0042285">
    <property type="term" value="F:xylosyltransferase activity"/>
    <property type="evidence" value="ECO:0007669"/>
    <property type="project" value="TreeGrafter"/>
</dbReference>
<proteinExistence type="predicted"/>
<dbReference type="GO" id="GO:0035269">
    <property type="term" value="P:protein O-linked glycosylation via mannose"/>
    <property type="evidence" value="ECO:0007669"/>
    <property type="project" value="TreeGrafter"/>
</dbReference>
<dbReference type="SUPFAM" id="SSF53448">
    <property type="entry name" value="Nucleotide-diphospho-sugar transferases"/>
    <property type="match status" value="1"/>
</dbReference>
<evidence type="ECO:0000256" key="1">
    <source>
        <dbReference type="ARBA" id="ARBA00004606"/>
    </source>
</evidence>
<keyword evidence="4 7" id="KW-1133">Transmembrane helix</keyword>
<comment type="subcellular location">
    <subcellularLocation>
        <location evidence="1">Membrane</location>
        <topology evidence="1">Single-pass type II membrane protein</topology>
    </subcellularLocation>
</comment>
<dbReference type="Pfam" id="PF13896">
    <property type="entry name" value="Glyco_transf_49"/>
    <property type="match status" value="1"/>
</dbReference>
<gene>
    <name evidence="8" type="ORF">CLEP1334_LOCUS16437</name>
</gene>
<dbReference type="GO" id="GO:0015020">
    <property type="term" value="F:glucuronosyltransferase activity"/>
    <property type="evidence" value="ECO:0007669"/>
    <property type="project" value="TreeGrafter"/>
</dbReference>